<feature type="region of interest" description="Disordered" evidence="1">
    <location>
        <begin position="1"/>
        <end position="30"/>
    </location>
</feature>
<accession>A0ABQ7N9J4</accession>
<sequence>NGSRQESGDVTEEVVDRDRAQDVASRSNRKCPRGGIVCDKYKDLPGSTKETQEGLRAGEEKRGRCLDLKDYDDEDERLIFLDPPGWDIASAPF</sequence>
<proteinExistence type="predicted"/>
<dbReference type="EMBL" id="JADBGQ010000003">
    <property type="protein sequence ID" value="KAG5407581.1"/>
    <property type="molecule type" value="Genomic_DNA"/>
</dbReference>
<keyword evidence="3" id="KW-1185">Reference proteome</keyword>
<organism evidence="2 3">
    <name type="scientific">Brassica rapa subsp. trilocularis</name>
    <dbReference type="NCBI Taxonomy" id="1813537"/>
    <lineage>
        <taxon>Eukaryota</taxon>
        <taxon>Viridiplantae</taxon>
        <taxon>Streptophyta</taxon>
        <taxon>Embryophyta</taxon>
        <taxon>Tracheophyta</taxon>
        <taxon>Spermatophyta</taxon>
        <taxon>Magnoliopsida</taxon>
        <taxon>eudicotyledons</taxon>
        <taxon>Gunneridae</taxon>
        <taxon>Pentapetalae</taxon>
        <taxon>rosids</taxon>
        <taxon>malvids</taxon>
        <taxon>Brassicales</taxon>
        <taxon>Brassicaceae</taxon>
        <taxon>Brassiceae</taxon>
        <taxon>Brassica</taxon>
    </lineage>
</organism>
<name>A0ABQ7N9J4_BRACM</name>
<protein>
    <submittedName>
        <fullName evidence="2">Uncharacterized protein</fullName>
    </submittedName>
</protein>
<reference evidence="2 3" key="1">
    <citation type="submission" date="2021-03" db="EMBL/GenBank/DDBJ databases">
        <authorList>
            <person name="King G.J."/>
            <person name="Bancroft I."/>
            <person name="Baten A."/>
            <person name="Bloomfield J."/>
            <person name="Borpatragohain P."/>
            <person name="He Z."/>
            <person name="Irish N."/>
            <person name="Irwin J."/>
            <person name="Liu K."/>
            <person name="Mauleon R.P."/>
            <person name="Moore J."/>
            <person name="Morris R."/>
            <person name="Ostergaard L."/>
            <person name="Wang B."/>
            <person name="Wells R."/>
        </authorList>
    </citation>
    <scope>NUCLEOTIDE SEQUENCE [LARGE SCALE GENOMIC DNA]</scope>
    <source>
        <strain evidence="2">R-o-18</strain>
        <tissue evidence="2">Leaf</tissue>
    </source>
</reference>
<comment type="caution">
    <text evidence="2">The sequence shown here is derived from an EMBL/GenBank/DDBJ whole genome shotgun (WGS) entry which is preliminary data.</text>
</comment>
<gene>
    <name evidence="2" type="primary">A03p067330.1_BraROA</name>
    <name evidence="2" type="ORF">IGI04_013700</name>
</gene>
<feature type="non-terminal residue" evidence="2">
    <location>
        <position position="1"/>
    </location>
</feature>
<evidence type="ECO:0000256" key="1">
    <source>
        <dbReference type="SAM" id="MobiDB-lite"/>
    </source>
</evidence>
<evidence type="ECO:0000313" key="3">
    <source>
        <dbReference type="Proteomes" id="UP000823674"/>
    </source>
</evidence>
<dbReference type="Proteomes" id="UP000823674">
    <property type="component" value="Chromosome A03"/>
</dbReference>
<evidence type="ECO:0000313" key="2">
    <source>
        <dbReference type="EMBL" id="KAG5407581.1"/>
    </source>
</evidence>